<organism evidence="1 2">
    <name type="scientific">Succinivibrio faecicola</name>
    <dbReference type="NCBI Taxonomy" id="2820300"/>
    <lineage>
        <taxon>Bacteria</taxon>
        <taxon>Pseudomonadati</taxon>
        <taxon>Pseudomonadota</taxon>
        <taxon>Gammaproteobacteria</taxon>
        <taxon>Aeromonadales</taxon>
        <taxon>Succinivibrionaceae</taxon>
        <taxon>Succinivibrio</taxon>
    </lineage>
</organism>
<dbReference type="EMBL" id="JAGFNY010000027">
    <property type="protein sequence ID" value="MBW7570724.1"/>
    <property type="molecule type" value="Genomic_DNA"/>
</dbReference>
<keyword evidence="2" id="KW-1185">Reference proteome</keyword>
<sequence>MKKVNIAFDNFIYLSEQSLKQILELRNSDEIRNKMANTSIISLDEHMAFCQKLNGDPTKLYIRICVENEFLGVLSSVKNDTINHTYVPGCYFSKLVLSKYKNISVDMSAAFSYICYNKGLFYPLIYVRKDNPQAIFYNTMKLSNRIVDEDNTYYYMLNNCTDPKLQDHETILRKFDYLFDKYNMSFNL</sequence>
<proteinExistence type="predicted"/>
<comment type="caution">
    <text evidence="1">The sequence shown here is derived from an EMBL/GenBank/DDBJ whole genome shotgun (WGS) entry which is preliminary data.</text>
</comment>
<name>A0ABS7DHF4_9GAMM</name>
<reference evidence="1 2" key="1">
    <citation type="submission" date="2021-03" db="EMBL/GenBank/DDBJ databases">
        <title>Succinivibrio sp. nov. isolated from feces of cow.</title>
        <authorList>
            <person name="Choi J.-Y."/>
        </authorList>
    </citation>
    <scope>NUCLEOTIDE SEQUENCE [LARGE SCALE GENOMIC DNA]</scope>
    <source>
        <strain evidence="1 2">AGMB01872</strain>
    </source>
</reference>
<dbReference type="RefSeq" id="WP_219937949.1">
    <property type="nucleotide sequence ID" value="NZ_JAGFNY010000027.1"/>
</dbReference>
<accession>A0ABS7DHF4</accession>
<gene>
    <name evidence="1" type="ORF">J5V48_07450</name>
</gene>
<protein>
    <submittedName>
        <fullName evidence="1">Uncharacterized protein</fullName>
    </submittedName>
</protein>
<evidence type="ECO:0000313" key="2">
    <source>
        <dbReference type="Proteomes" id="UP000731465"/>
    </source>
</evidence>
<dbReference type="Proteomes" id="UP000731465">
    <property type="component" value="Unassembled WGS sequence"/>
</dbReference>
<evidence type="ECO:0000313" key="1">
    <source>
        <dbReference type="EMBL" id="MBW7570724.1"/>
    </source>
</evidence>
<dbReference type="Gene3D" id="3.40.630.30">
    <property type="match status" value="1"/>
</dbReference>